<comment type="caution">
    <text evidence="1">The sequence shown here is derived from an EMBL/GenBank/DDBJ whole genome shotgun (WGS) entry which is preliminary data.</text>
</comment>
<keyword evidence="2" id="KW-1185">Reference proteome</keyword>
<name>A0ABQ0AJW1_9RHOB</name>
<dbReference type="EMBL" id="BAABWU010000004">
    <property type="protein sequence ID" value="GAA6196153.1"/>
    <property type="molecule type" value="Genomic_DNA"/>
</dbReference>
<evidence type="ECO:0000313" key="1">
    <source>
        <dbReference type="EMBL" id="GAA6196153.1"/>
    </source>
</evidence>
<dbReference type="RefSeq" id="WP_349376556.1">
    <property type="nucleotide sequence ID" value="NZ_BAABWU010000004.1"/>
</dbReference>
<accession>A0ABQ0AJW1</accession>
<sequence>MVDNLKSTEKTHYICQTYVEKTAGNGLQVDKQLQYSSQVQAQDRAEREFQREACIGADAYMVTEDTGSGEVSAPTFLVRLGTVPDLEGI</sequence>
<dbReference type="Proteomes" id="UP001441944">
    <property type="component" value="Unassembled WGS sequence"/>
</dbReference>
<proteinExistence type="predicted"/>
<organism evidence="1 2">
    <name type="scientific">Pseudophaeobacter arcticus</name>
    <dbReference type="NCBI Taxonomy" id="385492"/>
    <lineage>
        <taxon>Bacteria</taxon>
        <taxon>Pseudomonadati</taxon>
        <taxon>Pseudomonadota</taxon>
        <taxon>Alphaproteobacteria</taxon>
        <taxon>Rhodobacterales</taxon>
        <taxon>Paracoccaceae</taxon>
        <taxon>Pseudophaeobacter</taxon>
    </lineage>
</organism>
<gene>
    <name evidence="1" type="ORF">NBRC116598_15970</name>
</gene>
<evidence type="ECO:0000313" key="2">
    <source>
        <dbReference type="Proteomes" id="UP001441944"/>
    </source>
</evidence>
<protein>
    <submittedName>
        <fullName evidence="1">Uncharacterized protein</fullName>
    </submittedName>
</protein>
<reference evidence="1 2" key="1">
    <citation type="submission" date="2024-04" db="EMBL/GenBank/DDBJ databases">
        <title>Draft genome sequence of Pseudophaeobacter arcticus NBRC 116598.</title>
        <authorList>
            <person name="Miyakawa T."/>
            <person name="Kusuya Y."/>
            <person name="Miura T."/>
        </authorList>
    </citation>
    <scope>NUCLEOTIDE SEQUENCE [LARGE SCALE GENOMIC DNA]</scope>
    <source>
        <strain evidence="1 2">SU-CL00105</strain>
    </source>
</reference>